<evidence type="ECO:0000313" key="3">
    <source>
        <dbReference type="Proteomes" id="UP000886998"/>
    </source>
</evidence>
<reference evidence="2" key="1">
    <citation type="submission" date="2020-08" db="EMBL/GenBank/DDBJ databases">
        <title>Multicomponent nature underlies the extraordinary mechanical properties of spider dragline silk.</title>
        <authorList>
            <person name="Kono N."/>
            <person name="Nakamura H."/>
            <person name="Mori M."/>
            <person name="Yoshida Y."/>
            <person name="Ohtoshi R."/>
            <person name="Malay A.D."/>
            <person name="Moran D.A.P."/>
            <person name="Tomita M."/>
            <person name="Numata K."/>
            <person name="Arakawa K."/>
        </authorList>
    </citation>
    <scope>NUCLEOTIDE SEQUENCE</scope>
</reference>
<feature type="compositionally biased region" description="Basic residues" evidence="1">
    <location>
        <begin position="1"/>
        <end position="12"/>
    </location>
</feature>
<proteinExistence type="predicted"/>
<keyword evidence="3" id="KW-1185">Reference proteome</keyword>
<name>A0A8X6X1I6_9ARAC</name>
<dbReference type="AlphaFoldDB" id="A0A8X6X1I6"/>
<gene>
    <name evidence="2" type="ORF">TNIN_364291</name>
</gene>
<organism evidence="2 3">
    <name type="scientific">Trichonephila inaurata madagascariensis</name>
    <dbReference type="NCBI Taxonomy" id="2747483"/>
    <lineage>
        <taxon>Eukaryota</taxon>
        <taxon>Metazoa</taxon>
        <taxon>Ecdysozoa</taxon>
        <taxon>Arthropoda</taxon>
        <taxon>Chelicerata</taxon>
        <taxon>Arachnida</taxon>
        <taxon>Araneae</taxon>
        <taxon>Araneomorphae</taxon>
        <taxon>Entelegynae</taxon>
        <taxon>Araneoidea</taxon>
        <taxon>Nephilidae</taxon>
        <taxon>Trichonephila</taxon>
        <taxon>Trichonephila inaurata</taxon>
    </lineage>
</organism>
<evidence type="ECO:0000313" key="2">
    <source>
        <dbReference type="EMBL" id="GFY45248.1"/>
    </source>
</evidence>
<sequence>MKVRNSRHHPLREKREIKGAATILRDDTATTISDSGRNASRVDSYSRPLKMMKRIPAVDAARVLLLNFKAANPVICKGQKT</sequence>
<dbReference type="EMBL" id="BMAV01004728">
    <property type="protein sequence ID" value="GFY45248.1"/>
    <property type="molecule type" value="Genomic_DNA"/>
</dbReference>
<comment type="caution">
    <text evidence="2">The sequence shown here is derived from an EMBL/GenBank/DDBJ whole genome shotgun (WGS) entry which is preliminary data.</text>
</comment>
<feature type="region of interest" description="Disordered" evidence="1">
    <location>
        <begin position="1"/>
        <end position="22"/>
    </location>
</feature>
<evidence type="ECO:0000256" key="1">
    <source>
        <dbReference type="SAM" id="MobiDB-lite"/>
    </source>
</evidence>
<dbReference type="Proteomes" id="UP000886998">
    <property type="component" value="Unassembled WGS sequence"/>
</dbReference>
<feature type="compositionally biased region" description="Basic and acidic residues" evidence="1">
    <location>
        <begin position="13"/>
        <end position="22"/>
    </location>
</feature>
<accession>A0A8X6X1I6</accession>
<protein>
    <submittedName>
        <fullName evidence="2">Uncharacterized protein</fullName>
    </submittedName>
</protein>